<evidence type="ECO:0000313" key="3">
    <source>
        <dbReference type="Proteomes" id="UP000322159"/>
    </source>
</evidence>
<feature type="domain" description="NAD-dependent epimerase/dehydratase" evidence="1">
    <location>
        <begin position="3"/>
        <end position="74"/>
    </location>
</feature>
<dbReference type="PANTHER" id="PTHR48079">
    <property type="entry name" value="PROTEIN YEEZ"/>
    <property type="match status" value="1"/>
</dbReference>
<dbReference type="GO" id="GO:0004029">
    <property type="term" value="F:aldehyde dehydrogenase (NAD+) activity"/>
    <property type="evidence" value="ECO:0007669"/>
    <property type="project" value="TreeGrafter"/>
</dbReference>
<gene>
    <name evidence="2" type="ORF">FLP23_11160</name>
</gene>
<protein>
    <submittedName>
        <fullName evidence="2">NAD-dependent epimerase/dehydratase family protein</fullName>
    </submittedName>
</protein>
<organism evidence="2 3">
    <name type="scientific">Protaetiibacter larvae</name>
    <dbReference type="NCBI Taxonomy" id="2592654"/>
    <lineage>
        <taxon>Bacteria</taxon>
        <taxon>Bacillati</taxon>
        <taxon>Actinomycetota</taxon>
        <taxon>Actinomycetes</taxon>
        <taxon>Micrococcales</taxon>
        <taxon>Microbacteriaceae</taxon>
        <taxon>Protaetiibacter</taxon>
    </lineage>
</organism>
<dbReference type="AlphaFoldDB" id="A0A5C1YBJ8"/>
<dbReference type="KEGG" id="lyk:FLP23_11160"/>
<sequence>MSVVLTGGTGYIGSAVLRRLVARGHEVVAVVRSDAAAEAVRAAGAEPAAGELTDREWLGALLVDADAAIHLADLGPEGDDAVLDAVIAAFSGTDRPYLHTGGVWTWGAGDDIREDDPGDPPALTAWRLARHERVLSAPVAAAVISPGIVYGHGRGIPVGVIADARDSDGVVPLVGDGSQHWTTVHVDDLAELYVLALEQRAAGEFIGVSGVNPTVRELAEAVAGPDGTVRAETVDASRARLGEGFADALLLDQQARGAKAREVLGWEPRRPSLLEELRGRAVAAG</sequence>
<evidence type="ECO:0000313" key="2">
    <source>
        <dbReference type="EMBL" id="QEO10509.1"/>
    </source>
</evidence>
<feature type="domain" description="NAD-dependent epimerase/dehydratase" evidence="1">
    <location>
        <begin position="149"/>
        <end position="203"/>
    </location>
</feature>
<dbReference type="OrthoDB" id="9801785at2"/>
<dbReference type="InterPro" id="IPR036291">
    <property type="entry name" value="NAD(P)-bd_dom_sf"/>
</dbReference>
<dbReference type="SUPFAM" id="SSF51735">
    <property type="entry name" value="NAD(P)-binding Rossmann-fold domains"/>
    <property type="match status" value="1"/>
</dbReference>
<keyword evidence="3" id="KW-1185">Reference proteome</keyword>
<dbReference type="InterPro" id="IPR051783">
    <property type="entry name" value="NAD(P)-dependent_oxidoreduct"/>
</dbReference>
<proteinExistence type="predicted"/>
<dbReference type="Proteomes" id="UP000322159">
    <property type="component" value="Chromosome"/>
</dbReference>
<dbReference type="RefSeq" id="WP_149325926.1">
    <property type="nucleotide sequence ID" value="NZ_CP043504.1"/>
</dbReference>
<name>A0A5C1YBJ8_9MICO</name>
<dbReference type="Gene3D" id="3.40.50.720">
    <property type="entry name" value="NAD(P)-binding Rossmann-like Domain"/>
    <property type="match status" value="1"/>
</dbReference>
<accession>A0A5C1YBJ8</accession>
<dbReference type="GO" id="GO:0005737">
    <property type="term" value="C:cytoplasm"/>
    <property type="evidence" value="ECO:0007669"/>
    <property type="project" value="TreeGrafter"/>
</dbReference>
<dbReference type="EMBL" id="CP043504">
    <property type="protein sequence ID" value="QEO10509.1"/>
    <property type="molecule type" value="Genomic_DNA"/>
</dbReference>
<dbReference type="InterPro" id="IPR001509">
    <property type="entry name" value="Epimerase_deHydtase"/>
</dbReference>
<dbReference type="PANTHER" id="PTHR48079:SF6">
    <property type="entry name" value="NAD(P)-BINDING DOMAIN-CONTAINING PROTEIN-RELATED"/>
    <property type="match status" value="1"/>
</dbReference>
<reference evidence="2 3" key="1">
    <citation type="submission" date="2019-09" db="EMBL/GenBank/DDBJ databases">
        <title>Genome sequencing of strain KACC 19322.</title>
        <authorList>
            <person name="Heo J."/>
            <person name="Kim S.-J."/>
            <person name="Kim J.-S."/>
            <person name="Hong S.-B."/>
            <person name="Kwon S.-W."/>
        </authorList>
    </citation>
    <scope>NUCLEOTIDE SEQUENCE [LARGE SCALE GENOMIC DNA]</scope>
    <source>
        <strain evidence="2 3">KACC 19322</strain>
    </source>
</reference>
<evidence type="ECO:0000259" key="1">
    <source>
        <dbReference type="Pfam" id="PF01370"/>
    </source>
</evidence>
<dbReference type="Pfam" id="PF01370">
    <property type="entry name" value="Epimerase"/>
    <property type="match status" value="2"/>
</dbReference>